<protein>
    <submittedName>
        <fullName evidence="1">Uncharacterized protein</fullName>
    </submittedName>
</protein>
<proteinExistence type="predicted"/>
<evidence type="ECO:0000313" key="1">
    <source>
        <dbReference type="EMBL" id="JAE00391.1"/>
    </source>
</evidence>
<dbReference type="AlphaFoldDB" id="A0A0A9ER80"/>
<dbReference type="EMBL" id="GBRH01197505">
    <property type="protein sequence ID" value="JAE00391.1"/>
    <property type="molecule type" value="Transcribed_RNA"/>
</dbReference>
<accession>A0A0A9ER80</accession>
<organism evidence="1">
    <name type="scientific">Arundo donax</name>
    <name type="common">Giant reed</name>
    <name type="synonym">Donax arundinaceus</name>
    <dbReference type="NCBI Taxonomy" id="35708"/>
    <lineage>
        <taxon>Eukaryota</taxon>
        <taxon>Viridiplantae</taxon>
        <taxon>Streptophyta</taxon>
        <taxon>Embryophyta</taxon>
        <taxon>Tracheophyta</taxon>
        <taxon>Spermatophyta</taxon>
        <taxon>Magnoliopsida</taxon>
        <taxon>Liliopsida</taxon>
        <taxon>Poales</taxon>
        <taxon>Poaceae</taxon>
        <taxon>PACMAD clade</taxon>
        <taxon>Arundinoideae</taxon>
        <taxon>Arundineae</taxon>
        <taxon>Arundo</taxon>
    </lineage>
</organism>
<name>A0A0A9ER80_ARUDO</name>
<reference evidence="1" key="2">
    <citation type="journal article" date="2015" name="Data Brief">
        <title>Shoot transcriptome of the giant reed, Arundo donax.</title>
        <authorList>
            <person name="Barrero R.A."/>
            <person name="Guerrero F.D."/>
            <person name="Moolhuijzen P."/>
            <person name="Goolsby J.A."/>
            <person name="Tidwell J."/>
            <person name="Bellgard S.E."/>
            <person name="Bellgard M.I."/>
        </authorList>
    </citation>
    <scope>NUCLEOTIDE SEQUENCE</scope>
    <source>
        <tissue evidence="1">Shoot tissue taken approximately 20 cm above the soil surface</tissue>
    </source>
</reference>
<reference evidence="1" key="1">
    <citation type="submission" date="2014-09" db="EMBL/GenBank/DDBJ databases">
        <authorList>
            <person name="Magalhaes I.L.F."/>
            <person name="Oliveira U."/>
            <person name="Santos F.R."/>
            <person name="Vidigal T.H.D.A."/>
            <person name="Brescovit A.D."/>
            <person name="Santos A.J."/>
        </authorList>
    </citation>
    <scope>NUCLEOTIDE SEQUENCE</scope>
    <source>
        <tissue evidence="1">Shoot tissue taken approximately 20 cm above the soil surface</tissue>
    </source>
</reference>
<sequence>MNWPISRCMYIYGVSVLMSLKVHPSRSISYSCTSS</sequence>